<proteinExistence type="predicted"/>
<keyword evidence="5" id="KW-1185">Reference proteome</keyword>
<reference evidence="4" key="1">
    <citation type="journal article" date="2022" name="bioRxiv">
        <title>Discovery and biosynthetic assessment of Streptomyces ortus sp nov. isolated from a deep-sea sponge.</title>
        <authorList>
            <person name="Williams S.E."/>
        </authorList>
    </citation>
    <scope>NUCLEOTIDE SEQUENCE</scope>
    <source>
        <strain evidence="4">A15ISP2-DRY2</strain>
    </source>
</reference>
<dbReference type="EMBL" id="JAIFZO010000002">
    <property type="protein sequence ID" value="MCX4235057.1"/>
    <property type="molecule type" value="Genomic_DNA"/>
</dbReference>
<protein>
    <submittedName>
        <fullName evidence="4">XdhC family protein</fullName>
    </submittedName>
</protein>
<feature type="domain" description="XdhC- CoxI" evidence="2">
    <location>
        <begin position="34"/>
        <end position="97"/>
    </location>
</feature>
<feature type="domain" description="XdhC Rossmann" evidence="3">
    <location>
        <begin position="141"/>
        <end position="263"/>
    </location>
</feature>
<accession>A0ABT3V4Z2</accession>
<gene>
    <name evidence="4" type="ORF">K3769_20165</name>
</gene>
<dbReference type="Gene3D" id="3.40.50.720">
    <property type="entry name" value="NAD(P)-binding Rossmann-like Domain"/>
    <property type="match status" value="1"/>
</dbReference>
<evidence type="ECO:0000256" key="1">
    <source>
        <dbReference type="SAM" id="MobiDB-lite"/>
    </source>
</evidence>
<evidence type="ECO:0000313" key="5">
    <source>
        <dbReference type="Proteomes" id="UP001165590"/>
    </source>
</evidence>
<dbReference type="Pfam" id="PF13478">
    <property type="entry name" value="XdhC_C"/>
    <property type="match status" value="1"/>
</dbReference>
<sequence length="351" mass="36279">MSRVVPAVPVVPVAPVVPPRAGPLEARMSELAGRRVPFVKATVVRARRPASARPGDTALVLADGRIEGFVGGVCAEATVRVQALRTLRDGESLLLRISPGETADGTGEPVVEEGAVSVRNPCLSGGELEIFLEPLRPAPRVLVFGESPIARALLDFGPALGYAITPVSGADGSGLPAAGALAGTRAVVIASHGRDEERVLLAAVRAGVPYVGLVAGLRRGAAVLAGLAHELDEEQRARVRTPAGLWIGARTPGEIAVSILAEVIKELRSPVTEAPAVEEVRGTAPVTDPVTATDPVCGMEVAGSAATTPYSDAGGAGRQWFCCPSCRETYEKDPVRHTRARTRTGTEAGDS</sequence>
<dbReference type="Proteomes" id="UP001165590">
    <property type="component" value="Unassembled WGS sequence"/>
</dbReference>
<dbReference type="PANTHER" id="PTHR30388">
    <property type="entry name" value="ALDEHYDE OXIDOREDUCTASE MOLYBDENUM COFACTOR ASSEMBLY PROTEIN"/>
    <property type="match status" value="1"/>
</dbReference>
<evidence type="ECO:0000259" key="2">
    <source>
        <dbReference type="Pfam" id="PF02625"/>
    </source>
</evidence>
<evidence type="ECO:0000313" key="4">
    <source>
        <dbReference type="EMBL" id="MCX4235057.1"/>
    </source>
</evidence>
<dbReference type="PANTHER" id="PTHR30388:SF4">
    <property type="entry name" value="MOLYBDENUM COFACTOR INSERTION CHAPERONE PAOD"/>
    <property type="match status" value="1"/>
</dbReference>
<dbReference type="RefSeq" id="WP_267027801.1">
    <property type="nucleotide sequence ID" value="NZ_JAIFZO010000002.1"/>
</dbReference>
<comment type="caution">
    <text evidence="4">The sequence shown here is derived from an EMBL/GenBank/DDBJ whole genome shotgun (WGS) entry which is preliminary data.</text>
</comment>
<dbReference type="InterPro" id="IPR003777">
    <property type="entry name" value="XdhC_CoxI"/>
</dbReference>
<name>A0ABT3V4Z2_9ACTN</name>
<feature type="region of interest" description="Disordered" evidence="1">
    <location>
        <begin position="332"/>
        <end position="351"/>
    </location>
</feature>
<dbReference type="InterPro" id="IPR027051">
    <property type="entry name" value="XdhC_Rossmann_dom"/>
</dbReference>
<dbReference type="InterPro" id="IPR052698">
    <property type="entry name" value="MoCofactor_Util/Proc"/>
</dbReference>
<organism evidence="4 5">
    <name type="scientific">Streptomyces ortus</name>
    <dbReference type="NCBI Taxonomy" id="2867268"/>
    <lineage>
        <taxon>Bacteria</taxon>
        <taxon>Bacillati</taxon>
        <taxon>Actinomycetota</taxon>
        <taxon>Actinomycetes</taxon>
        <taxon>Kitasatosporales</taxon>
        <taxon>Streptomycetaceae</taxon>
        <taxon>Streptomyces</taxon>
    </lineage>
</organism>
<dbReference type="Pfam" id="PF02625">
    <property type="entry name" value="XdhC_CoxI"/>
    <property type="match status" value="1"/>
</dbReference>
<evidence type="ECO:0000259" key="3">
    <source>
        <dbReference type="Pfam" id="PF13478"/>
    </source>
</evidence>